<feature type="domain" description="Type I restriction modification DNA specificity" evidence="4">
    <location>
        <begin position="68"/>
        <end position="166"/>
    </location>
</feature>
<keyword evidence="5" id="KW-0540">Nuclease</keyword>
<sequence length="413" mass="45787">MTWKISRLKYLCVDSGQYGLNVSAQDYADSGHRLIRTSDIDENGRLRSKNGAVYIDLPLEPRHEIRPGDLLLSRSGTIGRGMLLGELEESSTYAGYLVRFRPRLETDPRFMAYVAASSGFQAAIGADAVTSTIQNFNAERYANIAVSVPPLDEQRRIADFLDAETARIDRLVSQRLRQRELLDELTLSLIDESIDRLGFIPTVRLGYLAFVQSGVTVDSGRQNDGDAVTLPYLRVANVQADHVDLREVAEITVPRTTAATSRLRIGDVLMTEGGDLDKLGRGTVWHGEIPECLHQNHVFAVRPDLRAIEPEYLALLTRTSRARRYFESTGNKTTNLASTSSSKIRDFRVPLPDLPTQRELVKHIDSRLKAVVELDLGLFNQIAALTERRQALITAAVTGQIDVGTARGLGETA</sequence>
<keyword evidence="6" id="KW-1185">Reference proteome</keyword>
<dbReference type="RefSeq" id="WP_082122254.1">
    <property type="nucleotide sequence ID" value="NZ_JYFN01000067.1"/>
</dbReference>
<protein>
    <submittedName>
        <fullName evidence="5">Restriction endonuclease S subunit</fullName>
        <ecNumber evidence="5">3.1.21.3</ecNumber>
    </submittedName>
</protein>
<keyword evidence="2" id="KW-0680">Restriction system</keyword>
<dbReference type="InterPro" id="IPR044946">
    <property type="entry name" value="Restrct_endonuc_typeI_TRD_sf"/>
</dbReference>
<dbReference type="OrthoDB" id="3197085at2"/>
<evidence type="ECO:0000256" key="1">
    <source>
        <dbReference type="ARBA" id="ARBA00010923"/>
    </source>
</evidence>
<name>A0A0D8B8I5_9ACTN</name>
<dbReference type="REBASE" id="138881">
    <property type="entry name" value="S.FspCpI1SORF5489P"/>
</dbReference>
<comment type="caution">
    <text evidence="5">The sequence shown here is derived from an EMBL/GenBank/DDBJ whole genome shotgun (WGS) entry which is preliminary data.</text>
</comment>
<dbReference type="InterPro" id="IPR000055">
    <property type="entry name" value="Restrct_endonuc_typeI_TRD"/>
</dbReference>
<keyword evidence="5" id="KW-0255">Endonuclease</keyword>
<dbReference type="InterPro" id="IPR052021">
    <property type="entry name" value="Type-I_RS_S_subunit"/>
</dbReference>
<dbReference type="AlphaFoldDB" id="A0A0D8B8I5"/>
<dbReference type="Gene3D" id="3.90.220.20">
    <property type="entry name" value="DNA methylase specificity domains"/>
    <property type="match status" value="2"/>
</dbReference>
<dbReference type="PATRIC" id="fig|1502723.3.peg.5909"/>
<dbReference type="GO" id="GO:0009307">
    <property type="term" value="P:DNA restriction-modification system"/>
    <property type="evidence" value="ECO:0007669"/>
    <property type="project" value="UniProtKB-KW"/>
</dbReference>
<dbReference type="EC" id="3.1.21.3" evidence="5"/>
<evidence type="ECO:0000313" key="6">
    <source>
        <dbReference type="Proteomes" id="UP000032545"/>
    </source>
</evidence>
<keyword evidence="3" id="KW-0238">DNA-binding</keyword>
<dbReference type="CDD" id="cd17253">
    <property type="entry name" value="RMtype1_S_Eco933I-TRD2-CR2_like"/>
    <property type="match status" value="1"/>
</dbReference>
<dbReference type="EMBL" id="JYFN01000067">
    <property type="protein sequence ID" value="KJE20214.1"/>
    <property type="molecule type" value="Genomic_DNA"/>
</dbReference>
<dbReference type="PANTHER" id="PTHR30408:SF12">
    <property type="entry name" value="TYPE I RESTRICTION ENZYME MJAVIII SPECIFICITY SUBUNIT"/>
    <property type="match status" value="1"/>
</dbReference>
<evidence type="ECO:0000259" key="4">
    <source>
        <dbReference type="Pfam" id="PF01420"/>
    </source>
</evidence>
<reference evidence="5 6" key="2">
    <citation type="journal article" date="2016" name="Genome Announc.">
        <title>Permanent Draft Genome Sequences for Two Variants of Frankia sp. Strain CpI1, the First Frankia Strain Isolated from Root Nodules of Comptonia peregrina.</title>
        <authorList>
            <person name="Oshone R."/>
            <person name="Hurst S.G.IV."/>
            <person name="Abebe-Akele F."/>
            <person name="Simpson S."/>
            <person name="Morris K."/>
            <person name="Thomas W.K."/>
            <person name="Tisa L.S."/>
        </authorList>
    </citation>
    <scope>NUCLEOTIDE SEQUENCE [LARGE SCALE GENOMIC DNA]</scope>
    <source>
        <strain evidence="6">CpI1-S</strain>
    </source>
</reference>
<dbReference type="GO" id="GO:0009035">
    <property type="term" value="F:type I site-specific deoxyribonuclease activity"/>
    <property type="evidence" value="ECO:0007669"/>
    <property type="project" value="UniProtKB-EC"/>
</dbReference>
<organism evidence="5 6">
    <name type="scientific">Frankia torreyi</name>
    <dbReference type="NCBI Taxonomy" id="1856"/>
    <lineage>
        <taxon>Bacteria</taxon>
        <taxon>Bacillati</taxon>
        <taxon>Actinomycetota</taxon>
        <taxon>Actinomycetes</taxon>
        <taxon>Frankiales</taxon>
        <taxon>Frankiaceae</taxon>
        <taxon>Frankia</taxon>
    </lineage>
</organism>
<dbReference type="Pfam" id="PF01420">
    <property type="entry name" value="Methylase_S"/>
    <property type="match status" value="1"/>
</dbReference>
<reference evidence="6" key="1">
    <citation type="submission" date="2015-02" db="EMBL/GenBank/DDBJ databases">
        <title>Draft Genome of Frankia sp. CpI1-S.</title>
        <authorList>
            <person name="Oshone R.T."/>
            <person name="Ngom M."/>
            <person name="Ghodhbane-Gtari F."/>
            <person name="Gtari M."/>
            <person name="Morris K."/>
            <person name="Thomas K."/>
            <person name="Sen A."/>
            <person name="Tisa L.S."/>
        </authorList>
    </citation>
    <scope>NUCLEOTIDE SEQUENCE [LARGE SCALE GENOMIC DNA]</scope>
    <source>
        <strain evidence="6">CpI1-S</strain>
    </source>
</reference>
<proteinExistence type="inferred from homology"/>
<dbReference type="Proteomes" id="UP000032545">
    <property type="component" value="Unassembled WGS sequence"/>
</dbReference>
<evidence type="ECO:0000256" key="2">
    <source>
        <dbReference type="ARBA" id="ARBA00022747"/>
    </source>
</evidence>
<gene>
    <name evidence="5" type="ORF">FF36_05491</name>
</gene>
<dbReference type="GO" id="GO:0003677">
    <property type="term" value="F:DNA binding"/>
    <property type="evidence" value="ECO:0007669"/>
    <property type="project" value="UniProtKB-KW"/>
</dbReference>
<evidence type="ECO:0000256" key="3">
    <source>
        <dbReference type="ARBA" id="ARBA00023125"/>
    </source>
</evidence>
<accession>A0A0D8B8I5</accession>
<dbReference type="SUPFAM" id="SSF116734">
    <property type="entry name" value="DNA methylase specificity domain"/>
    <property type="match status" value="2"/>
</dbReference>
<evidence type="ECO:0000313" key="5">
    <source>
        <dbReference type="EMBL" id="KJE20214.1"/>
    </source>
</evidence>
<comment type="similarity">
    <text evidence="1">Belongs to the type-I restriction system S methylase family.</text>
</comment>
<keyword evidence="5" id="KW-0378">Hydrolase</keyword>
<dbReference type="PANTHER" id="PTHR30408">
    <property type="entry name" value="TYPE-1 RESTRICTION ENZYME ECOKI SPECIFICITY PROTEIN"/>
    <property type="match status" value="1"/>
</dbReference>